<dbReference type="Pfam" id="PF02970">
    <property type="entry name" value="TBCA"/>
    <property type="match status" value="1"/>
</dbReference>
<comment type="function">
    <text evidence="1">Tubulin-folding protein; involved in the early step of the tubulin folding pathway.</text>
</comment>
<keyword evidence="6" id="KW-0963">Cytoplasm</keyword>
<dbReference type="AlphaFoldDB" id="A0A7M4G2B5"/>
<dbReference type="PANTHER" id="PTHR21500:SF0">
    <property type="entry name" value="TUBULIN-SPECIFIC CHAPERONE A"/>
    <property type="match status" value="1"/>
</dbReference>
<evidence type="ECO:0000313" key="10">
    <source>
        <dbReference type="Proteomes" id="UP000594220"/>
    </source>
</evidence>
<evidence type="ECO:0000256" key="3">
    <source>
        <dbReference type="ARBA" id="ARBA00015002"/>
    </source>
</evidence>
<comment type="subunit">
    <text evidence="5 6">Supercomplex made of cofactors A to E. Cofactors A and D function by capturing and stabilizing tubulin in a quasi-native conformation. Cofactor E binds to the cofactor D-tubulin complex; interaction with cofactor C then causes the release of tubulin polypeptides that are committed to the native state.</text>
</comment>
<dbReference type="InterPro" id="IPR036126">
    <property type="entry name" value="TBCA_sf"/>
</dbReference>
<keyword evidence="7" id="KW-0175">Coiled coil</keyword>
<dbReference type="GO" id="GO:0007023">
    <property type="term" value="P:post-chaperonin tubulin folding pathway"/>
    <property type="evidence" value="ECO:0007669"/>
    <property type="project" value="UniProtKB-UniRule"/>
</dbReference>
<dbReference type="GO" id="GO:0048487">
    <property type="term" value="F:beta-tubulin binding"/>
    <property type="evidence" value="ECO:0007669"/>
    <property type="project" value="InterPro"/>
</dbReference>
<gene>
    <name evidence="9" type="primary">TBCA</name>
</gene>
<dbReference type="Proteomes" id="UP000594220">
    <property type="component" value="Unplaced"/>
</dbReference>
<dbReference type="GO" id="GO:0005874">
    <property type="term" value="C:microtubule"/>
    <property type="evidence" value="ECO:0007669"/>
    <property type="project" value="UniProtKB-KW"/>
</dbReference>
<dbReference type="PANTHER" id="PTHR21500">
    <property type="entry name" value="TUBULIN-SPECIFIC CHAPERONE A"/>
    <property type="match status" value="1"/>
</dbReference>
<reference evidence="9" key="2">
    <citation type="submission" date="2025-09" db="UniProtKB">
        <authorList>
            <consortium name="Ensembl"/>
        </authorList>
    </citation>
    <scope>IDENTIFICATION</scope>
</reference>
<evidence type="ECO:0000256" key="5">
    <source>
        <dbReference type="ARBA" id="ARBA00026055"/>
    </source>
</evidence>
<sequence>MKIVYLYYHFSLTASDATSAAGNSRVTKRGPRRLRLALGGAAPALSPPPPPRRAAARGHGARPEPRCCALPTGGAAAHTPSPACSSRCPGRARARFLPRLDAFPRLTRRAGTRPDHTPLPRPDSPARSRTVPLRVTPPPRAVVQSGWERRCACARELPPVSRSGCWTRAAPPAMADPRLRQIKIKTGVVKRLAKEKVMYEKEAKQQEEKIEKMKAEASDDYGIKKQTEILQESRMMIPDCQRRLGAAHADLTQLLENEKELEEAEEYKEARSILESVKLEA</sequence>
<dbReference type="GO" id="GO:0007021">
    <property type="term" value="P:tubulin complex assembly"/>
    <property type="evidence" value="ECO:0007669"/>
    <property type="project" value="UniProtKB-UniRule"/>
</dbReference>
<evidence type="ECO:0000256" key="4">
    <source>
        <dbReference type="ARBA" id="ARBA00023186"/>
    </source>
</evidence>
<dbReference type="InterPro" id="IPR004226">
    <property type="entry name" value="TBCA"/>
</dbReference>
<evidence type="ECO:0000256" key="7">
    <source>
        <dbReference type="SAM" id="Coils"/>
    </source>
</evidence>
<comment type="subcellular location">
    <subcellularLocation>
        <location evidence="6">Cytoplasm</location>
        <location evidence="6">Cytoskeleton</location>
    </subcellularLocation>
</comment>
<keyword evidence="6" id="KW-0206">Cytoskeleton</keyword>
<protein>
    <recommendedName>
        <fullName evidence="3 6">Tubulin-specific chaperone A</fullName>
    </recommendedName>
</protein>
<feature type="coiled-coil region" evidence="7">
    <location>
        <begin position="189"/>
        <end position="220"/>
    </location>
</feature>
<keyword evidence="10" id="KW-1185">Reference proteome</keyword>
<feature type="region of interest" description="Disordered" evidence="8">
    <location>
        <begin position="40"/>
        <end position="64"/>
    </location>
</feature>
<dbReference type="GeneTree" id="ENSGT00390000009710"/>
<dbReference type="Ensembl" id="ENSCPRT00005029244.1">
    <property type="protein sequence ID" value="ENSCPRP00005025059.1"/>
    <property type="gene ID" value="ENSCPRG00005017393.1"/>
</dbReference>
<feature type="coiled-coil region" evidence="7">
    <location>
        <begin position="244"/>
        <end position="277"/>
    </location>
</feature>
<dbReference type="Gene3D" id="1.20.58.90">
    <property type="match status" value="1"/>
</dbReference>
<evidence type="ECO:0000313" key="9">
    <source>
        <dbReference type="Ensembl" id="ENSCPRP00005025059.1"/>
    </source>
</evidence>
<accession>A0A7M4G2B5</accession>
<evidence type="ECO:0000256" key="2">
    <source>
        <dbReference type="ARBA" id="ARBA00006806"/>
    </source>
</evidence>
<reference evidence="9" key="1">
    <citation type="submission" date="2025-08" db="UniProtKB">
        <authorList>
            <consortium name="Ensembl"/>
        </authorList>
    </citation>
    <scope>IDENTIFICATION</scope>
</reference>
<name>A0A7M4G2B5_CROPO</name>
<evidence type="ECO:0000256" key="6">
    <source>
        <dbReference type="RuleBase" id="RU364030"/>
    </source>
</evidence>
<evidence type="ECO:0000256" key="1">
    <source>
        <dbReference type="ARBA" id="ARBA00003046"/>
    </source>
</evidence>
<proteinExistence type="inferred from homology"/>
<organism evidence="9 10">
    <name type="scientific">Crocodylus porosus</name>
    <name type="common">Saltwater crocodile</name>
    <name type="synonym">Estuarine crocodile</name>
    <dbReference type="NCBI Taxonomy" id="8502"/>
    <lineage>
        <taxon>Eukaryota</taxon>
        <taxon>Metazoa</taxon>
        <taxon>Chordata</taxon>
        <taxon>Craniata</taxon>
        <taxon>Vertebrata</taxon>
        <taxon>Euteleostomi</taxon>
        <taxon>Archelosauria</taxon>
        <taxon>Archosauria</taxon>
        <taxon>Crocodylia</taxon>
        <taxon>Longirostres</taxon>
        <taxon>Crocodylidae</taxon>
        <taxon>Crocodylus</taxon>
    </lineage>
</organism>
<feature type="region of interest" description="Disordered" evidence="8">
    <location>
        <begin position="103"/>
        <end position="138"/>
    </location>
</feature>
<evidence type="ECO:0000256" key="8">
    <source>
        <dbReference type="SAM" id="MobiDB-lite"/>
    </source>
</evidence>
<dbReference type="FunFam" id="1.20.58.90:FF:000008">
    <property type="entry name" value="Tubulin-specific chaperone A"/>
    <property type="match status" value="1"/>
</dbReference>
<comment type="similarity">
    <text evidence="2 6">Belongs to the TBCA family.</text>
</comment>
<keyword evidence="6" id="KW-0493">Microtubule</keyword>
<dbReference type="SUPFAM" id="SSF46988">
    <property type="entry name" value="Tubulin chaperone cofactor A"/>
    <property type="match status" value="1"/>
</dbReference>
<dbReference type="GO" id="GO:0005829">
    <property type="term" value="C:cytosol"/>
    <property type="evidence" value="ECO:0007669"/>
    <property type="project" value="TreeGrafter"/>
</dbReference>
<keyword evidence="4 6" id="KW-0143">Chaperone</keyword>